<accession>A0AAJ8BYK1</accession>
<dbReference type="VEuPathDB" id="FungiDB:An09g04270"/>
<dbReference type="AlphaFoldDB" id="A0AAJ8BYK1"/>
<gene>
    <name evidence="1" type="ORF">An09g04270</name>
</gene>
<dbReference type="KEGG" id="ang:An09g04270"/>
<dbReference type="RefSeq" id="XP_059606295.1">
    <property type="nucleotide sequence ID" value="XM_059749766.1"/>
</dbReference>
<dbReference type="GeneID" id="84592027"/>
<proteinExistence type="predicted"/>
<reference evidence="1" key="1">
    <citation type="submission" date="2025-02" db="EMBL/GenBank/DDBJ databases">
        <authorList>
            <consortium name="NCBI Genome Project"/>
        </authorList>
    </citation>
    <scope>NUCLEOTIDE SEQUENCE</scope>
</reference>
<organism evidence="1">
    <name type="scientific">Aspergillus niger</name>
    <dbReference type="NCBI Taxonomy" id="5061"/>
    <lineage>
        <taxon>Eukaryota</taxon>
        <taxon>Fungi</taxon>
        <taxon>Dikarya</taxon>
        <taxon>Ascomycota</taxon>
        <taxon>Pezizomycotina</taxon>
        <taxon>Eurotiomycetes</taxon>
        <taxon>Eurotiomycetidae</taxon>
        <taxon>Eurotiales</taxon>
        <taxon>Aspergillaceae</taxon>
        <taxon>Aspergillus</taxon>
        <taxon>Aspergillus subgen. Circumdati</taxon>
    </lineage>
</organism>
<protein>
    <submittedName>
        <fullName evidence="1">Uncharacterized protein</fullName>
    </submittedName>
</protein>
<name>A0AAJ8BYK1_ASPNG</name>
<evidence type="ECO:0000313" key="1">
    <source>
        <dbReference type="RefSeq" id="XP_059606295.1"/>
    </source>
</evidence>
<sequence>MAGSDTVLLLGILVDDIRHITRDGEGRRSCSHGKVDGSAHLEMNRDCVGGEAECEIGQLSELGGVFAPTHATPFGSATEWMASEDVITSAPGVLRVKPNTERSHGMPVLDQQY</sequence>
<reference evidence="1" key="2">
    <citation type="submission" date="2025-08" db="UniProtKB">
        <authorList>
            <consortium name="RefSeq"/>
        </authorList>
    </citation>
    <scope>IDENTIFICATION</scope>
</reference>